<feature type="transmembrane region" description="Helical" evidence="6">
    <location>
        <begin position="166"/>
        <end position="194"/>
    </location>
</feature>
<keyword evidence="4 6" id="KW-1133">Transmembrane helix</keyword>
<sequence>MAVTRRGYIFSAFLLSVLSILLIIVAIASDSWIVSRASEVGQELDSHLRYGLFTGLWQDYTLITPVMSTLHMTCVPGKNACAQSCKTTREARLTEVEALADGYRPMVTCTSVTLVNTEDPLPTPPVISFVFYLFLLLVVILQMLFAIFSAGLAIINSIKNPTEPVFSLLGCLWFNLVTVGLGIVALMMFGIYWATSGLQEHLAFSFIALGSYRLSPSLGYSYWLLIVAVVASLLNIGLLLLREYMLERDPPPPTLKIENHSDGTIFLY</sequence>
<keyword evidence="3 6" id="KW-0812">Transmembrane</keyword>
<dbReference type="GO" id="GO:0007605">
    <property type="term" value="P:sensory perception of sound"/>
    <property type="evidence" value="ECO:0007669"/>
    <property type="project" value="UniProtKB-ARBA"/>
</dbReference>
<feature type="transmembrane region" description="Helical" evidence="6">
    <location>
        <begin position="220"/>
        <end position="241"/>
    </location>
</feature>
<dbReference type="KEGG" id="gmw:113513400"/>
<evidence type="ECO:0000313" key="7">
    <source>
        <dbReference type="Proteomes" id="UP001652740"/>
    </source>
</evidence>
<comment type="similarity">
    <text evidence="2">Belongs to the clarin family.</text>
</comment>
<organism evidence="7 8">
    <name type="scientific">Galleria mellonella</name>
    <name type="common">Greater wax moth</name>
    <dbReference type="NCBI Taxonomy" id="7137"/>
    <lineage>
        <taxon>Eukaryota</taxon>
        <taxon>Metazoa</taxon>
        <taxon>Ecdysozoa</taxon>
        <taxon>Arthropoda</taxon>
        <taxon>Hexapoda</taxon>
        <taxon>Insecta</taxon>
        <taxon>Pterygota</taxon>
        <taxon>Neoptera</taxon>
        <taxon>Endopterygota</taxon>
        <taxon>Lepidoptera</taxon>
        <taxon>Glossata</taxon>
        <taxon>Ditrysia</taxon>
        <taxon>Pyraloidea</taxon>
        <taxon>Pyralidae</taxon>
        <taxon>Galleriinae</taxon>
        <taxon>Galleria</taxon>
    </lineage>
</organism>
<dbReference type="Gene3D" id="1.20.140.150">
    <property type="match status" value="1"/>
</dbReference>
<comment type="subcellular location">
    <subcellularLocation>
        <location evidence="1">Membrane</location>
        <topology evidence="1">Multi-pass membrane protein</topology>
    </subcellularLocation>
</comment>
<evidence type="ECO:0000256" key="5">
    <source>
        <dbReference type="ARBA" id="ARBA00023136"/>
    </source>
</evidence>
<dbReference type="GeneID" id="113513400"/>
<keyword evidence="5 6" id="KW-0472">Membrane</keyword>
<evidence type="ECO:0000256" key="1">
    <source>
        <dbReference type="ARBA" id="ARBA00004141"/>
    </source>
</evidence>
<dbReference type="PANTHER" id="PTHR31548">
    <property type="entry name" value="CLARIN"/>
    <property type="match status" value="1"/>
</dbReference>
<dbReference type="RefSeq" id="XP_026753192.1">
    <property type="nucleotide sequence ID" value="XM_026897391.3"/>
</dbReference>
<evidence type="ECO:0000313" key="8">
    <source>
        <dbReference type="RefSeq" id="XP_026753192.1"/>
    </source>
</evidence>
<dbReference type="InterPro" id="IPR026748">
    <property type="entry name" value="Clarin"/>
</dbReference>
<accession>A0A6J1WGK8</accession>
<dbReference type="OrthoDB" id="6432214at2759"/>
<dbReference type="PANTHER" id="PTHR31548:SF6">
    <property type="entry name" value="AGAP002756-PA"/>
    <property type="match status" value="1"/>
</dbReference>
<evidence type="ECO:0000256" key="6">
    <source>
        <dbReference type="SAM" id="Phobius"/>
    </source>
</evidence>
<evidence type="ECO:0000256" key="4">
    <source>
        <dbReference type="ARBA" id="ARBA00022989"/>
    </source>
</evidence>
<feature type="transmembrane region" description="Helical" evidence="6">
    <location>
        <begin position="7"/>
        <end position="28"/>
    </location>
</feature>
<name>A0A6J1WGK8_GALME</name>
<evidence type="ECO:0000256" key="3">
    <source>
        <dbReference type="ARBA" id="ARBA00022692"/>
    </source>
</evidence>
<gene>
    <name evidence="8" type="primary">LOC113513400</name>
</gene>
<dbReference type="AlphaFoldDB" id="A0A6J1WGK8"/>
<dbReference type="Proteomes" id="UP001652740">
    <property type="component" value="Unplaced"/>
</dbReference>
<protein>
    <submittedName>
        <fullName evidence="8">Uncharacterized protein LOC113513400</fullName>
    </submittedName>
</protein>
<evidence type="ECO:0000256" key="2">
    <source>
        <dbReference type="ARBA" id="ARBA00005787"/>
    </source>
</evidence>
<dbReference type="InParanoid" id="A0A6J1WGK8"/>
<proteinExistence type="inferred from homology"/>
<feature type="transmembrane region" description="Helical" evidence="6">
    <location>
        <begin position="129"/>
        <end position="154"/>
    </location>
</feature>
<dbReference type="GO" id="GO:0016020">
    <property type="term" value="C:membrane"/>
    <property type="evidence" value="ECO:0007669"/>
    <property type="project" value="UniProtKB-SubCell"/>
</dbReference>
<keyword evidence="7" id="KW-1185">Reference proteome</keyword>
<reference evidence="8" key="1">
    <citation type="submission" date="2025-08" db="UniProtKB">
        <authorList>
            <consortium name="RefSeq"/>
        </authorList>
    </citation>
    <scope>IDENTIFICATION</scope>
    <source>
        <tissue evidence="8">Whole larvae</tissue>
    </source>
</reference>